<evidence type="ECO:0000313" key="1">
    <source>
        <dbReference type="EMBL" id="AEW47428.1"/>
    </source>
</evidence>
<name>J9PQJ4_9CAUD</name>
<dbReference type="EMBL" id="JN797796">
    <property type="protein sequence ID" value="AEW47428.1"/>
    <property type="molecule type" value="Genomic_DNA"/>
</dbReference>
<sequence length="84" mass="10288">MEQKAKWIFIGETTEYFTKSKFYPEIDRESTEWGGIPEDVFIDIINGEFEVEYPIDENYKFFIDNEGEPHLMDKEFWQINFYRL</sequence>
<accession>J9PQJ4</accession>
<gene>
    <name evidence="1" type="ORF">B5S_0194</name>
</gene>
<organism evidence="1 2">
    <name type="scientific">Bacillus phage B5S</name>
    <dbReference type="NCBI Taxonomy" id="1126949"/>
    <lineage>
        <taxon>Viruses</taxon>
        <taxon>Duplodnaviria</taxon>
        <taxon>Heunggongvirae</taxon>
        <taxon>Uroviricota</taxon>
        <taxon>Caudoviricetes</taxon>
        <taxon>Herelleviridae</taxon>
        <taxon>Bastillevirinae</taxon>
        <taxon>Bequatrovirus</taxon>
        <taxon>Bequatrovirus B4</taxon>
    </lineage>
</organism>
<reference evidence="1 2" key="1">
    <citation type="submission" date="2011-09" db="EMBL/GenBank/DDBJ databases">
        <title>Complete Genome Sequence of Bacillus cereus Bacteriophage B5S.</title>
        <authorList>
            <person name="Lee J.-H."/>
            <person name="Shin H."/>
            <person name="Son B."/>
            <person name="Ryu S."/>
        </authorList>
    </citation>
    <scope>NUCLEOTIDE SEQUENCE [LARGE SCALE GENOMIC DNA]</scope>
</reference>
<proteinExistence type="predicted"/>
<protein>
    <submittedName>
        <fullName evidence="1">Uncharacterized protein</fullName>
    </submittedName>
</protein>
<evidence type="ECO:0000313" key="2">
    <source>
        <dbReference type="Proteomes" id="UP000006291"/>
    </source>
</evidence>
<dbReference type="Proteomes" id="UP000006291">
    <property type="component" value="Segment"/>
</dbReference>